<dbReference type="GO" id="GO:0005737">
    <property type="term" value="C:cytoplasm"/>
    <property type="evidence" value="ECO:0007669"/>
    <property type="project" value="TreeGrafter"/>
</dbReference>
<keyword evidence="3" id="KW-0545">Nucleotide biosynthesis</keyword>
<dbReference type="InterPro" id="IPR005946">
    <property type="entry name" value="Rib-P_diPkinase"/>
</dbReference>
<keyword evidence="8" id="KW-1185">Reference proteome</keyword>
<dbReference type="InterPro" id="IPR000842">
    <property type="entry name" value="PRib_PP_synth_CS"/>
</dbReference>
<dbReference type="InterPro" id="IPR029099">
    <property type="entry name" value="Pribosyltran_N"/>
</dbReference>
<feature type="non-terminal residue" evidence="7">
    <location>
        <position position="119"/>
    </location>
</feature>
<dbReference type="RefSeq" id="XP_014145402.1">
    <property type="nucleotide sequence ID" value="XM_014289927.1"/>
</dbReference>
<evidence type="ECO:0000256" key="5">
    <source>
        <dbReference type="ARBA" id="ARBA00022842"/>
    </source>
</evidence>
<dbReference type="SUPFAM" id="SSF53271">
    <property type="entry name" value="PRTase-like"/>
    <property type="match status" value="1"/>
</dbReference>
<evidence type="ECO:0000256" key="2">
    <source>
        <dbReference type="ARBA" id="ARBA00022679"/>
    </source>
</evidence>
<name>A0A0L0F452_9EUKA</name>
<dbReference type="GO" id="GO:0002189">
    <property type="term" value="C:ribose phosphate diphosphokinase complex"/>
    <property type="evidence" value="ECO:0007669"/>
    <property type="project" value="TreeGrafter"/>
</dbReference>
<dbReference type="Pfam" id="PF13793">
    <property type="entry name" value="Pribosyltran_N"/>
    <property type="match status" value="1"/>
</dbReference>
<dbReference type="Proteomes" id="UP000054560">
    <property type="component" value="Unassembled WGS sequence"/>
</dbReference>
<dbReference type="NCBIfam" id="TIGR01251">
    <property type="entry name" value="ribP_PPkin"/>
    <property type="match status" value="1"/>
</dbReference>
<dbReference type="FunFam" id="3.40.50.2020:FF:000014">
    <property type="entry name" value="Ribose-phosphate pyrophosphokinase 1"/>
    <property type="match status" value="1"/>
</dbReference>
<dbReference type="PROSITE" id="PS00114">
    <property type="entry name" value="PRPP_SYNTHASE"/>
    <property type="match status" value="1"/>
</dbReference>
<reference evidence="7 8" key="1">
    <citation type="submission" date="2011-02" db="EMBL/GenBank/DDBJ databases">
        <title>The Genome Sequence of Sphaeroforma arctica JP610.</title>
        <authorList>
            <consortium name="The Broad Institute Genome Sequencing Platform"/>
            <person name="Russ C."/>
            <person name="Cuomo C."/>
            <person name="Young S.K."/>
            <person name="Zeng Q."/>
            <person name="Gargeya S."/>
            <person name="Alvarado L."/>
            <person name="Berlin A."/>
            <person name="Chapman S.B."/>
            <person name="Chen Z."/>
            <person name="Freedman E."/>
            <person name="Gellesch M."/>
            <person name="Goldberg J."/>
            <person name="Griggs A."/>
            <person name="Gujja S."/>
            <person name="Heilman E."/>
            <person name="Heiman D."/>
            <person name="Howarth C."/>
            <person name="Mehta T."/>
            <person name="Neiman D."/>
            <person name="Pearson M."/>
            <person name="Roberts A."/>
            <person name="Saif S."/>
            <person name="Shea T."/>
            <person name="Shenoy N."/>
            <person name="Sisk P."/>
            <person name="Stolte C."/>
            <person name="Sykes S."/>
            <person name="White J."/>
            <person name="Yandava C."/>
            <person name="Burger G."/>
            <person name="Gray M.W."/>
            <person name="Holland P.W.H."/>
            <person name="King N."/>
            <person name="Lang F.B.F."/>
            <person name="Roger A.J."/>
            <person name="Ruiz-Trillo I."/>
            <person name="Haas B."/>
            <person name="Nusbaum C."/>
            <person name="Birren B."/>
        </authorList>
    </citation>
    <scope>NUCLEOTIDE SEQUENCE [LARGE SCALE GENOMIC DNA]</scope>
    <source>
        <strain evidence="7 8">JP610</strain>
    </source>
</reference>
<keyword evidence="5" id="KW-0460">Magnesium</keyword>
<feature type="domain" description="Ribose-phosphate pyrophosphokinase N-terminal" evidence="6">
    <location>
        <begin position="1"/>
        <end position="62"/>
    </location>
</feature>
<protein>
    <recommendedName>
        <fullName evidence="6">Ribose-phosphate pyrophosphokinase N-terminal domain-containing protein</fullName>
    </recommendedName>
</protein>
<evidence type="ECO:0000256" key="3">
    <source>
        <dbReference type="ARBA" id="ARBA00022727"/>
    </source>
</evidence>
<evidence type="ECO:0000313" key="8">
    <source>
        <dbReference type="Proteomes" id="UP000054560"/>
    </source>
</evidence>
<dbReference type="GO" id="GO:0006015">
    <property type="term" value="P:5-phosphoribose 1-diphosphate biosynthetic process"/>
    <property type="evidence" value="ECO:0007669"/>
    <property type="project" value="TreeGrafter"/>
</dbReference>
<dbReference type="EMBL" id="KQ248679">
    <property type="protein sequence ID" value="KNC71500.1"/>
    <property type="molecule type" value="Genomic_DNA"/>
</dbReference>
<sequence>MCRDVNDALMELCIMVMACKMSAARRVVAVVPYYFYSKQSKKKEGRRGIPAKLAADMLRVAGATHVVCLDLHASQIQGFFEIPCDNLNVEPFFIKYATENILQNDQNYVILAKNAGAAK</sequence>
<dbReference type="PANTHER" id="PTHR10210:SF53">
    <property type="entry name" value="GH23275P"/>
    <property type="match status" value="1"/>
</dbReference>
<accession>A0A0L0F452</accession>
<proteinExistence type="inferred from homology"/>
<dbReference type="STRING" id="667725.A0A0L0F452"/>
<keyword evidence="4" id="KW-0547">Nucleotide-binding</keyword>
<dbReference type="GO" id="GO:0000287">
    <property type="term" value="F:magnesium ion binding"/>
    <property type="evidence" value="ECO:0007669"/>
    <property type="project" value="InterPro"/>
</dbReference>
<dbReference type="SMART" id="SM01400">
    <property type="entry name" value="Pribosyltran_N"/>
    <property type="match status" value="1"/>
</dbReference>
<comment type="similarity">
    <text evidence="1">Belongs to the ribose-phosphate pyrophosphokinase family.</text>
</comment>
<evidence type="ECO:0000256" key="1">
    <source>
        <dbReference type="ARBA" id="ARBA00006478"/>
    </source>
</evidence>
<organism evidence="7 8">
    <name type="scientific">Sphaeroforma arctica JP610</name>
    <dbReference type="NCBI Taxonomy" id="667725"/>
    <lineage>
        <taxon>Eukaryota</taxon>
        <taxon>Ichthyosporea</taxon>
        <taxon>Ichthyophonida</taxon>
        <taxon>Sphaeroforma</taxon>
    </lineage>
</organism>
<evidence type="ECO:0000259" key="6">
    <source>
        <dbReference type="Pfam" id="PF13793"/>
    </source>
</evidence>
<dbReference type="PANTHER" id="PTHR10210">
    <property type="entry name" value="RIBOSE-PHOSPHATE DIPHOSPHOKINASE FAMILY MEMBER"/>
    <property type="match status" value="1"/>
</dbReference>
<dbReference type="OrthoDB" id="413572at2759"/>
<dbReference type="Gene3D" id="3.40.50.2020">
    <property type="match status" value="2"/>
</dbReference>
<dbReference type="GO" id="GO:0006164">
    <property type="term" value="P:purine nucleotide biosynthetic process"/>
    <property type="evidence" value="ECO:0007669"/>
    <property type="project" value="TreeGrafter"/>
</dbReference>
<keyword evidence="2" id="KW-0808">Transferase</keyword>
<evidence type="ECO:0000256" key="4">
    <source>
        <dbReference type="ARBA" id="ARBA00022741"/>
    </source>
</evidence>
<dbReference type="GeneID" id="25916463"/>
<dbReference type="GO" id="GO:0009156">
    <property type="term" value="P:ribonucleoside monophosphate biosynthetic process"/>
    <property type="evidence" value="ECO:0007669"/>
    <property type="project" value="InterPro"/>
</dbReference>
<gene>
    <name evidence="7" type="ORF">SARC_15959</name>
</gene>
<evidence type="ECO:0000313" key="7">
    <source>
        <dbReference type="EMBL" id="KNC71500.1"/>
    </source>
</evidence>
<dbReference type="AlphaFoldDB" id="A0A0L0F452"/>
<dbReference type="InterPro" id="IPR029057">
    <property type="entry name" value="PRTase-like"/>
</dbReference>
<dbReference type="GO" id="GO:0005524">
    <property type="term" value="F:ATP binding"/>
    <property type="evidence" value="ECO:0007669"/>
    <property type="project" value="TreeGrafter"/>
</dbReference>
<dbReference type="eggNOG" id="KOG1448">
    <property type="taxonomic scope" value="Eukaryota"/>
</dbReference>
<dbReference type="GO" id="GO:0004749">
    <property type="term" value="F:ribose phosphate diphosphokinase activity"/>
    <property type="evidence" value="ECO:0007669"/>
    <property type="project" value="InterPro"/>
</dbReference>